<dbReference type="AlphaFoldDB" id="A0A9W9K1U9"/>
<proteinExistence type="predicted"/>
<organism evidence="3 4">
    <name type="scientific">Penicillium argentinense</name>
    <dbReference type="NCBI Taxonomy" id="1131581"/>
    <lineage>
        <taxon>Eukaryota</taxon>
        <taxon>Fungi</taxon>
        <taxon>Dikarya</taxon>
        <taxon>Ascomycota</taxon>
        <taxon>Pezizomycotina</taxon>
        <taxon>Eurotiomycetes</taxon>
        <taxon>Eurotiomycetidae</taxon>
        <taxon>Eurotiales</taxon>
        <taxon>Aspergillaceae</taxon>
        <taxon>Penicillium</taxon>
    </lineage>
</organism>
<keyword evidence="1" id="KW-0472">Membrane</keyword>
<sequence>MSLPSVLTWLLVPLLGIYAMASAIPPVHDLVLEQQPGRNEQLPTPTPVPNLITTPSTVQIQLDSDRRLPTRNGDPYGLSDFGIDPAHVTRKELDALREAGAIPSLLDLESNSHETSFSDDESYLPDFYPLLKLCLLGATAVGVLSAMVHFKER</sequence>
<feature type="transmembrane region" description="Helical" evidence="1">
    <location>
        <begin position="127"/>
        <end position="150"/>
    </location>
</feature>
<dbReference type="OrthoDB" id="4344119at2759"/>
<dbReference type="GeneID" id="81359197"/>
<evidence type="ECO:0000256" key="1">
    <source>
        <dbReference type="SAM" id="Phobius"/>
    </source>
</evidence>
<keyword evidence="2" id="KW-0732">Signal</keyword>
<reference evidence="3" key="1">
    <citation type="submission" date="2022-11" db="EMBL/GenBank/DDBJ databases">
        <authorList>
            <person name="Petersen C."/>
        </authorList>
    </citation>
    <scope>NUCLEOTIDE SEQUENCE</scope>
    <source>
        <strain evidence="3">IBT 30761</strain>
    </source>
</reference>
<comment type="caution">
    <text evidence="3">The sequence shown here is derived from an EMBL/GenBank/DDBJ whole genome shotgun (WGS) entry which is preliminary data.</text>
</comment>
<evidence type="ECO:0000256" key="2">
    <source>
        <dbReference type="SAM" id="SignalP"/>
    </source>
</evidence>
<evidence type="ECO:0000313" key="3">
    <source>
        <dbReference type="EMBL" id="KAJ5089042.1"/>
    </source>
</evidence>
<accession>A0A9W9K1U9</accession>
<dbReference type="Proteomes" id="UP001149074">
    <property type="component" value="Unassembled WGS sequence"/>
</dbReference>
<reference evidence="3" key="2">
    <citation type="journal article" date="2023" name="IMA Fungus">
        <title>Comparative genomic study of the Penicillium genus elucidates a diverse pangenome and 15 lateral gene transfer events.</title>
        <authorList>
            <person name="Petersen C."/>
            <person name="Sorensen T."/>
            <person name="Nielsen M.R."/>
            <person name="Sondergaard T.E."/>
            <person name="Sorensen J.L."/>
            <person name="Fitzpatrick D.A."/>
            <person name="Frisvad J.C."/>
            <person name="Nielsen K.L."/>
        </authorList>
    </citation>
    <scope>NUCLEOTIDE SEQUENCE</scope>
    <source>
        <strain evidence="3">IBT 30761</strain>
    </source>
</reference>
<evidence type="ECO:0000313" key="4">
    <source>
        <dbReference type="Proteomes" id="UP001149074"/>
    </source>
</evidence>
<keyword evidence="1" id="KW-0812">Transmembrane</keyword>
<protein>
    <submittedName>
        <fullName evidence="3">Uncharacterized protein</fullName>
    </submittedName>
</protein>
<dbReference type="RefSeq" id="XP_056471024.1">
    <property type="nucleotide sequence ID" value="XM_056620218.1"/>
</dbReference>
<feature type="chain" id="PRO_5040870267" evidence="2">
    <location>
        <begin position="24"/>
        <end position="153"/>
    </location>
</feature>
<gene>
    <name evidence="3" type="ORF">N7532_007726</name>
</gene>
<keyword evidence="1" id="KW-1133">Transmembrane helix</keyword>
<feature type="signal peptide" evidence="2">
    <location>
        <begin position="1"/>
        <end position="23"/>
    </location>
</feature>
<dbReference type="EMBL" id="JAPQKI010000009">
    <property type="protein sequence ID" value="KAJ5089042.1"/>
    <property type="molecule type" value="Genomic_DNA"/>
</dbReference>
<keyword evidence="4" id="KW-1185">Reference proteome</keyword>
<name>A0A9W9K1U9_9EURO</name>